<keyword evidence="2" id="KW-1185">Reference proteome</keyword>
<evidence type="ECO:0000313" key="2">
    <source>
        <dbReference type="Proteomes" id="UP000515121"/>
    </source>
</evidence>
<accession>A0A6P5ZMM8</accession>
<protein>
    <submittedName>
        <fullName evidence="3">Probable inactive receptor kinase At5g16590</fullName>
    </submittedName>
</protein>
<dbReference type="InterPro" id="IPR046959">
    <property type="entry name" value="PRK1-6/SRF4-like"/>
</dbReference>
<reference evidence="3" key="1">
    <citation type="submission" date="2025-08" db="UniProtKB">
        <authorList>
            <consortium name="RefSeq"/>
        </authorList>
    </citation>
    <scope>IDENTIFICATION</scope>
    <source>
        <tissue evidence="3">Fruit stalk</tissue>
    </source>
</reference>
<gene>
    <name evidence="3" type="primary">LOC111302575</name>
</gene>
<dbReference type="SUPFAM" id="SSF56112">
    <property type="entry name" value="Protein kinase-like (PK-like)"/>
    <property type="match status" value="1"/>
</dbReference>
<dbReference type="PANTHER" id="PTHR48007:SF55">
    <property type="entry name" value="PROTEIN KINASE DOMAIN-CONTAINING PROTEIN"/>
    <property type="match status" value="1"/>
</dbReference>
<name>A0A6P5ZMM8_DURZI</name>
<organism evidence="2 3">
    <name type="scientific">Durio zibethinus</name>
    <name type="common">Durian</name>
    <dbReference type="NCBI Taxonomy" id="66656"/>
    <lineage>
        <taxon>Eukaryota</taxon>
        <taxon>Viridiplantae</taxon>
        <taxon>Streptophyta</taxon>
        <taxon>Embryophyta</taxon>
        <taxon>Tracheophyta</taxon>
        <taxon>Spermatophyta</taxon>
        <taxon>Magnoliopsida</taxon>
        <taxon>eudicotyledons</taxon>
        <taxon>Gunneridae</taxon>
        <taxon>Pentapetalae</taxon>
        <taxon>rosids</taxon>
        <taxon>malvids</taxon>
        <taxon>Malvales</taxon>
        <taxon>Malvaceae</taxon>
        <taxon>Helicteroideae</taxon>
        <taxon>Durio</taxon>
    </lineage>
</organism>
<dbReference type="GO" id="GO:0004672">
    <property type="term" value="F:protein kinase activity"/>
    <property type="evidence" value="ECO:0007669"/>
    <property type="project" value="InterPro"/>
</dbReference>
<evidence type="ECO:0000259" key="1">
    <source>
        <dbReference type="PROSITE" id="PS50011"/>
    </source>
</evidence>
<dbReference type="RefSeq" id="XP_022754158.1">
    <property type="nucleotide sequence ID" value="XM_022898423.1"/>
</dbReference>
<keyword evidence="3" id="KW-0675">Receptor</keyword>
<dbReference type="OrthoDB" id="1890790at2759"/>
<dbReference type="PROSITE" id="PS50011">
    <property type="entry name" value="PROTEIN_KINASE_DOM"/>
    <property type="match status" value="1"/>
</dbReference>
<dbReference type="Gene3D" id="1.10.510.10">
    <property type="entry name" value="Transferase(Phosphotransferase) domain 1"/>
    <property type="match status" value="1"/>
</dbReference>
<dbReference type="KEGG" id="dzi:111302575"/>
<evidence type="ECO:0000313" key="3">
    <source>
        <dbReference type="RefSeq" id="XP_022754158.1"/>
    </source>
</evidence>
<sequence>MITVHVARAIAFIHAQSPPSEKNMKMNVHGNIKPSNVMINIDLTARLSDYCFVQLAACAECPDKDRPGTGYCENLSQKSEIFNFGPVLLGMLAGVREPGYIKYILDTMESIKQGTSIFFEFHVQGKERKQALKVLDIVLACTNRLLEARPSIEQILLNLSDIFKKPILRGDIPDLEKKTNIPRTEKGAYKLDLYLSRKHDELLARTLKLEAIRRPYLWSLLMVLQSKSQKLSQLRLNSFKKRKELEVLKNHQSEVIK</sequence>
<keyword evidence="3" id="KW-0418">Kinase</keyword>
<dbReference type="GO" id="GO:0005524">
    <property type="term" value="F:ATP binding"/>
    <property type="evidence" value="ECO:0007669"/>
    <property type="project" value="InterPro"/>
</dbReference>
<proteinExistence type="predicted"/>
<dbReference type="GeneID" id="111302575"/>
<keyword evidence="3" id="KW-0808">Transferase</keyword>
<dbReference type="AlphaFoldDB" id="A0A6P5ZMM8"/>
<dbReference type="PANTHER" id="PTHR48007">
    <property type="entry name" value="LEUCINE-RICH REPEAT RECEPTOR-LIKE PROTEIN KINASE PXC1"/>
    <property type="match status" value="1"/>
</dbReference>
<dbReference type="Proteomes" id="UP000515121">
    <property type="component" value="Unplaced"/>
</dbReference>
<dbReference type="InterPro" id="IPR011009">
    <property type="entry name" value="Kinase-like_dom_sf"/>
</dbReference>
<feature type="domain" description="Protein kinase" evidence="1">
    <location>
        <begin position="1"/>
        <end position="168"/>
    </location>
</feature>
<dbReference type="InterPro" id="IPR000719">
    <property type="entry name" value="Prot_kinase_dom"/>
</dbReference>